<dbReference type="KEGG" id="mfy:HH212_09130"/>
<reference evidence="2 3" key="1">
    <citation type="submission" date="2020-04" db="EMBL/GenBank/DDBJ databases">
        <title>Genome sequencing of novel species.</title>
        <authorList>
            <person name="Heo J."/>
            <person name="Kim S.-J."/>
            <person name="Kim J.-S."/>
            <person name="Hong S.-B."/>
            <person name="Kwon S.-W."/>
        </authorList>
    </citation>
    <scope>NUCLEOTIDE SEQUENCE [LARGE SCALE GENOMIC DNA]</scope>
    <source>
        <strain evidence="2 3">GN2-R2</strain>
    </source>
</reference>
<sequence length="86" mass="9495">MIRYVDGSSTKRPGWVSERSTLHGSPASAASSTCSTSASGTWPRLNASRQPIAVSASSCCWQYRVPRVVHGKNTSRSMRRPWVWRA</sequence>
<evidence type="ECO:0000313" key="2">
    <source>
        <dbReference type="EMBL" id="QJE00167.1"/>
    </source>
</evidence>
<organism evidence="2 3">
    <name type="scientific">Massilia forsythiae</name>
    <dbReference type="NCBI Taxonomy" id="2728020"/>
    <lineage>
        <taxon>Bacteria</taxon>
        <taxon>Pseudomonadati</taxon>
        <taxon>Pseudomonadota</taxon>
        <taxon>Betaproteobacteria</taxon>
        <taxon>Burkholderiales</taxon>
        <taxon>Oxalobacteraceae</taxon>
        <taxon>Telluria group</taxon>
        <taxon>Massilia</taxon>
    </lineage>
</organism>
<feature type="region of interest" description="Disordered" evidence="1">
    <location>
        <begin position="1"/>
        <end position="40"/>
    </location>
</feature>
<proteinExistence type="predicted"/>
<dbReference type="Proteomes" id="UP000502415">
    <property type="component" value="Chromosome"/>
</dbReference>
<dbReference type="EMBL" id="CP051685">
    <property type="protein sequence ID" value="QJE00167.1"/>
    <property type="molecule type" value="Genomic_DNA"/>
</dbReference>
<evidence type="ECO:0000256" key="1">
    <source>
        <dbReference type="SAM" id="MobiDB-lite"/>
    </source>
</evidence>
<protein>
    <submittedName>
        <fullName evidence="2">Uncharacterized protein</fullName>
    </submittedName>
</protein>
<keyword evidence="3" id="KW-1185">Reference proteome</keyword>
<dbReference type="AlphaFoldDB" id="A0A7Z2VVN9"/>
<name>A0A7Z2VVN9_9BURK</name>
<evidence type="ECO:0000313" key="3">
    <source>
        <dbReference type="Proteomes" id="UP000502415"/>
    </source>
</evidence>
<gene>
    <name evidence="2" type="ORF">HH212_09130</name>
</gene>
<accession>A0A7Z2VVN9</accession>
<dbReference type="RefSeq" id="WP_170202200.1">
    <property type="nucleotide sequence ID" value="NZ_CP051685.1"/>
</dbReference>
<feature type="compositionally biased region" description="Low complexity" evidence="1">
    <location>
        <begin position="25"/>
        <end position="39"/>
    </location>
</feature>